<gene>
    <name evidence="2" type="primary">Acey_s0116.g576</name>
    <name evidence="2" type="ORF">Y032_0116g576</name>
</gene>
<dbReference type="InterPro" id="IPR052229">
    <property type="entry name" value="Collagen-VI/PIF"/>
</dbReference>
<keyword evidence="3" id="KW-1185">Reference proteome</keyword>
<dbReference type="EMBL" id="JARK01001452">
    <property type="protein sequence ID" value="EYC00357.1"/>
    <property type="molecule type" value="Genomic_DNA"/>
</dbReference>
<protein>
    <recommendedName>
        <fullName evidence="1">VWFA domain-containing protein</fullName>
    </recommendedName>
</protein>
<dbReference type="SMART" id="SM00327">
    <property type="entry name" value="VWA"/>
    <property type="match status" value="1"/>
</dbReference>
<dbReference type="InterPro" id="IPR002035">
    <property type="entry name" value="VWF_A"/>
</dbReference>
<organism evidence="2 3">
    <name type="scientific">Ancylostoma ceylanicum</name>
    <dbReference type="NCBI Taxonomy" id="53326"/>
    <lineage>
        <taxon>Eukaryota</taxon>
        <taxon>Metazoa</taxon>
        <taxon>Ecdysozoa</taxon>
        <taxon>Nematoda</taxon>
        <taxon>Chromadorea</taxon>
        <taxon>Rhabditida</taxon>
        <taxon>Rhabditina</taxon>
        <taxon>Rhabditomorpha</taxon>
        <taxon>Strongyloidea</taxon>
        <taxon>Ancylostomatidae</taxon>
        <taxon>Ancylostomatinae</taxon>
        <taxon>Ancylostoma</taxon>
    </lineage>
</organism>
<dbReference type="PANTHER" id="PTHR22588">
    <property type="entry name" value="VWFA DOMAIN-CONTAINING PROTEIN"/>
    <property type="match status" value="1"/>
</dbReference>
<feature type="domain" description="VWFA" evidence="1">
    <location>
        <begin position="79"/>
        <end position="284"/>
    </location>
</feature>
<dbReference type="SUPFAM" id="SSF53300">
    <property type="entry name" value="vWA-like"/>
    <property type="match status" value="1"/>
</dbReference>
<dbReference type="InterPro" id="IPR036465">
    <property type="entry name" value="vWFA_dom_sf"/>
</dbReference>
<proteinExistence type="predicted"/>
<sequence>MGRRIFQTTLQNKWKSCTPPNLPPRKNDDICNDYSYYDVNKGRCVCKGADAKEKEPEKYAEYPWGTVCVECESSPEDRSIVFILDGSGTVGWSGWQEQKAFMEQVLKHLKNVRVGVVVVSDVSFVAFKIDDYENIKDKVTKYVRDSPYPKSWTTIGYALYLTRKMLEKETSKHKTMIIFNDGDDDQCKCSTSFFSWFRVSCARGVDCDKGRRLMQEHTQRWEAKAIHDLGIQVVLIAVGSDVLNPRTYAYLNAMTIAGGRENMIAARSFQSFDTNVLQKVLKELCRVVY</sequence>
<dbReference type="STRING" id="53326.A0A016TCF4"/>
<name>A0A016TCF4_9BILA</name>
<dbReference type="PROSITE" id="PS50234">
    <property type="entry name" value="VWFA"/>
    <property type="match status" value="1"/>
</dbReference>
<dbReference type="Gene3D" id="3.40.50.410">
    <property type="entry name" value="von Willebrand factor, type A domain"/>
    <property type="match status" value="1"/>
</dbReference>
<dbReference type="AlphaFoldDB" id="A0A016TCF4"/>
<evidence type="ECO:0000259" key="1">
    <source>
        <dbReference type="PROSITE" id="PS50234"/>
    </source>
</evidence>
<dbReference type="Proteomes" id="UP000024635">
    <property type="component" value="Unassembled WGS sequence"/>
</dbReference>
<reference evidence="3" key="1">
    <citation type="journal article" date="2015" name="Nat. Genet.">
        <title>The genome and transcriptome of the zoonotic hookworm Ancylostoma ceylanicum identify infection-specific gene families.</title>
        <authorList>
            <person name="Schwarz E.M."/>
            <person name="Hu Y."/>
            <person name="Antoshechkin I."/>
            <person name="Miller M.M."/>
            <person name="Sternberg P.W."/>
            <person name="Aroian R.V."/>
        </authorList>
    </citation>
    <scope>NUCLEOTIDE SEQUENCE</scope>
    <source>
        <strain evidence="3">HY135</strain>
    </source>
</reference>
<dbReference type="OrthoDB" id="5903031at2759"/>
<evidence type="ECO:0000313" key="3">
    <source>
        <dbReference type="Proteomes" id="UP000024635"/>
    </source>
</evidence>
<comment type="caution">
    <text evidence="2">The sequence shown here is derived from an EMBL/GenBank/DDBJ whole genome shotgun (WGS) entry which is preliminary data.</text>
</comment>
<evidence type="ECO:0000313" key="2">
    <source>
        <dbReference type="EMBL" id="EYC00357.1"/>
    </source>
</evidence>
<accession>A0A016TCF4</accession>
<dbReference type="Pfam" id="PF00092">
    <property type="entry name" value="VWA"/>
    <property type="match status" value="1"/>
</dbReference>
<dbReference type="PANTHER" id="PTHR22588:SF3">
    <property type="entry name" value="VWFA DOMAIN-CONTAINING PROTEIN"/>
    <property type="match status" value="1"/>
</dbReference>